<evidence type="ECO:0000313" key="7">
    <source>
        <dbReference type="EMBL" id="TWS97171.1"/>
    </source>
</evidence>
<dbReference type="GO" id="GO:0005886">
    <property type="term" value="C:plasma membrane"/>
    <property type="evidence" value="ECO:0007669"/>
    <property type="project" value="TreeGrafter"/>
</dbReference>
<evidence type="ECO:0000256" key="2">
    <source>
        <dbReference type="ARBA" id="ARBA00010199"/>
    </source>
</evidence>
<dbReference type="GO" id="GO:0015297">
    <property type="term" value="F:antiporter activity"/>
    <property type="evidence" value="ECO:0007669"/>
    <property type="project" value="InterPro"/>
</dbReference>
<dbReference type="PANTHER" id="PTHR43298">
    <property type="entry name" value="MULTIDRUG RESISTANCE PROTEIN NORM-RELATED"/>
    <property type="match status" value="1"/>
</dbReference>
<dbReference type="OrthoDB" id="9806302at2"/>
<evidence type="ECO:0000256" key="5">
    <source>
        <dbReference type="ARBA" id="ARBA00031636"/>
    </source>
</evidence>
<keyword evidence="4" id="KW-0813">Transport</keyword>
<dbReference type="PANTHER" id="PTHR43298:SF2">
    <property type="entry name" value="FMN_FAD EXPORTER YEEO-RELATED"/>
    <property type="match status" value="1"/>
</dbReference>
<feature type="transmembrane region" description="Helical" evidence="6">
    <location>
        <begin position="20"/>
        <end position="47"/>
    </location>
</feature>
<comment type="function">
    <text evidence="1">Multidrug efflux pump.</text>
</comment>
<keyword evidence="6" id="KW-0472">Membrane</keyword>
<dbReference type="AlphaFoldDB" id="A0A5C5SBA3"/>
<evidence type="ECO:0000313" key="8">
    <source>
        <dbReference type="Proteomes" id="UP000317430"/>
    </source>
</evidence>
<sequence>MNKTSSRLLKIALPVMLENFLQALMGLVDSYMVAQLGLLTISGVAVANQIMTVYQAIFMALAAGTSSFFAQAMAKKDKDLEDLASRQILFLTIFLGMFLGMVSLVGGPYLL</sequence>
<feature type="transmembrane region" description="Helical" evidence="6">
    <location>
        <begin position="86"/>
        <end position="110"/>
    </location>
</feature>
<comment type="similarity">
    <text evidence="2">Belongs to the multi antimicrobial extrusion (MATE) (TC 2.A.66.1) family.</text>
</comment>
<reference evidence="7 8" key="1">
    <citation type="submission" date="2019-08" db="EMBL/GenBank/DDBJ databases">
        <authorList>
            <person name="Lei W."/>
        </authorList>
    </citation>
    <scope>NUCLEOTIDE SEQUENCE [LARGE SCALE GENOMIC DNA]</scope>
    <source>
        <strain evidence="7 8">CCUG 66496</strain>
    </source>
</reference>
<accession>A0A5C5SBA3</accession>
<name>A0A5C5SBA3_9STRE</name>
<organism evidence="7 8">
    <name type="scientific">Streptococcus cuniculipharyngis</name>
    <dbReference type="NCBI Taxonomy" id="1562651"/>
    <lineage>
        <taxon>Bacteria</taxon>
        <taxon>Bacillati</taxon>
        <taxon>Bacillota</taxon>
        <taxon>Bacilli</taxon>
        <taxon>Lactobacillales</taxon>
        <taxon>Streptococcaceae</taxon>
        <taxon>Streptococcus</taxon>
    </lineage>
</organism>
<evidence type="ECO:0000256" key="1">
    <source>
        <dbReference type="ARBA" id="ARBA00003408"/>
    </source>
</evidence>
<evidence type="ECO:0000256" key="6">
    <source>
        <dbReference type="SAM" id="Phobius"/>
    </source>
</evidence>
<dbReference type="RefSeq" id="WP_146567730.1">
    <property type="nucleotide sequence ID" value="NZ_VOHL01000005.1"/>
</dbReference>
<dbReference type="Pfam" id="PF01554">
    <property type="entry name" value="MatE"/>
    <property type="match status" value="1"/>
</dbReference>
<protein>
    <recommendedName>
        <fullName evidence="3">Probable multidrug resistance protein NorM</fullName>
    </recommendedName>
    <alternativeName>
        <fullName evidence="5">Multidrug-efflux transporter</fullName>
    </alternativeName>
</protein>
<gene>
    <name evidence="7" type="ORF">FRX57_06130</name>
</gene>
<keyword evidence="8" id="KW-1185">Reference proteome</keyword>
<dbReference type="Proteomes" id="UP000317430">
    <property type="component" value="Unassembled WGS sequence"/>
</dbReference>
<keyword evidence="6" id="KW-0812">Transmembrane</keyword>
<feature type="transmembrane region" description="Helical" evidence="6">
    <location>
        <begin position="53"/>
        <end position="74"/>
    </location>
</feature>
<dbReference type="InterPro" id="IPR050222">
    <property type="entry name" value="MATE_MdtK"/>
</dbReference>
<evidence type="ECO:0000256" key="4">
    <source>
        <dbReference type="ARBA" id="ARBA00022448"/>
    </source>
</evidence>
<dbReference type="EMBL" id="VOHL01000005">
    <property type="protein sequence ID" value="TWS97171.1"/>
    <property type="molecule type" value="Genomic_DNA"/>
</dbReference>
<proteinExistence type="inferred from homology"/>
<comment type="caution">
    <text evidence="7">The sequence shown here is derived from an EMBL/GenBank/DDBJ whole genome shotgun (WGS) entry which is preliminary data.</text>
</comment>
<evidence type="ECO:0000256" key="3">
    <source>
        <dbReference type="ARBA" id="ARBA00020268"/>
    </source>
</evidence>
<dbReference type="InterPro" id="IPR002528">
    <property type="entry name" value="MATE_fam"/>
</dbReference>
<dbReference type="GO" id="GO:0042910">
    <property type="term" value="F:xenobiotic transmembrane transporter activity"/>
    <property type="evidence" value="ECO:0007669"/>
    <property type="project" value="InterPro"/>
</dbReference>
<keyword evidence="6" id="KW-1133">Transmembrane helix</keyword>